<feature type="region of interest" description="Disordered" evidence="10">
    <location>
        <begin position="350"/>
        <end position="373"/>
    </location>
</feature>
<dbReference type="EC" id="7.6.2.9" evidence="9"/>
<protein>
    <recommendedName>
        <fullName evidence="9">ABC-type quaternary amine transporter</fullName>
        <ecNumber evidence="9">7.6.2.9</ecNumber>
    </recommendedName>
</protein>
<accession>A0A2T0LTS4</accession>
<keyword evidence="3" id="KW-0410">Iron transport</keyword>
<dbReference type="PANTHER" id="PTHR42781">
    <property type="entry name" value="SPERMIDINE/PUTRESCINE IMPORT ATP-BINDING PROTEIN POTA"/>
    <property type="match status" value="1"/>
</dbReference>
<dbReference type="Pfam" id="PF00005">
    <property type="entry name" value="ABC_tran"/>
    <property type="match status" value="1"/>
</dbReference>
<evidence type="ECO:0000313" key="13">
    <source>
        <dbReference type="Proteomes" id="UP000238362"/>
    </source>
</evidence>
<dbReference type="PROSITE" id="PS00211">
    <property type="entry name" value="ABC_TRANSPORTER_1"/>
    <property type="match status" value="1"/>
</dbReference>
<sequence>MSQLTVRGLVAGYGPEPVLRGLDLAVPQGELAAVLGPSGCGKTTLLRVLAGLHPPWEGRVALGETVLSAPGAHVPPERRGIGLVPQEGALFPHLSVAANVGFGLSRPQRRGGRVDELLELVGLAGFGARMPAQLSGGQQQRVALARALAPRPGLVLMDEPFSSLDASLREELRADVRAALHATGATALLVTHDQEEALGVADLVAVLRDGVVAQLGPPQQVYAEPADLGVALFVGEAVVFEGSVLGGAASTPLGRLPVAARDGGPGTVLVRPEQLSLDPDPRRGVPATVTDVFFHGHDATVLLRLGGGHQVRSRVQGPLPVGRGAEVGVTVSGPALFFPTSPAAGPPVCPQGHLGGVERNQGGLGGRSGAVSR</sequence>
<evidence type="ECO:0000256" key="10">
    <source>
        <dbReference type="SAM" id="MobiDB-lite"/>
    </source>
</evidence>
<dbReference type="GO" id="GO:0043190">
    <property type="term" value="C:ATP-binding cassette (ABC) transporter complex"/>
    <property type="evidence" value="ECO:0007669"/>
    <property type="project" value="InterPro"/>
</dbReference>
<dbReference type="InterPro" id="IPR003439">
    <property type="entry name" value="ABC_transporter-like_ATP-bd"/>
</dbReference>
<dbReference type="InterPro" id="IPR050093">
    <property type="entry name" value="ABC_SmlMolc_Importer"/>
</dbReference>
<dbReference type="CDD" id="cd03259">
    <property type="entry name" value="ABC_Carb_Solutes_like"/>
    <property type="match status" value="1"/>
</dbReference>
<dbReference type="InterPro" id="IPR017871">
    <property type="entry name" value="ABC_transporter-like_CS"/>
</dbReference>
<dbReference type="PANTHER" id="PTHR42781:SF4">
    <property type="entry name" value="SPERMIDINE_PUTRESCINE IMPORT ATP-BINDING PROTEIN POTA"/>
    <property type="match status" value="1"/>
</dbReference>
<reference evidence="12 13" key="1">
    <citation type="submission" date="2018-03" db="EMBL/GenBank/DDBJ databases">
        <title>Genomic Encyclopedia of Type Strains, Phase III (KMG-III): the genomes of soil and plant-associated and newly described type strains.</title>
        <authorList>
            <person name="Whitman W."/>
        </authorList>
    </citation>
    <scope>NUCLEOTIDE SEQUENCE [LARGE SCALE GENOMIC DNA]</scope>
    <source>
        <strain evidence="12 13">CGMCC 4.7125</strain>
    </source>
</reference>
<dbReference type="SMART" id="SM00382">
    <property type="entry name" value="AAA"/>
    <property type="match status" value="1"/>
</dbReference>
<dbReference type="InterPro" id="IPR015853">
    <property type="entry name" value="ABC_transpr_FbpC"/>
</dbReference>
<dbReference type="AlphaFoldDB" id="A0A2T0LTS4"/>
<evidence type="ECO:0000256" key="9">
    <source>
        <dbReference type="ARBA" id="ARBA00066388"/>
    </source>
</evidence>
<dbReference type="GO" id="GO:0015418">
    <property type="term" value="F:ABC-type quaternary ammonium compound transporting activity"/>
    <property type="evidence" value="ECO:0007669"/>
    <property type="project" value="UniProtKB-EC"/>
</dbReference>
<dbReference type="GO" id="GO:0015408">
    <property type="term" value="F:ABC-type ferric iron transporter activity"/>
    <property type="evidence" value="ECO:0007669"/>
    <property type="project" value="InterPro"/>
</dbReference>
<evidence type="ECO:0000256" key="2">
    <source>
        <dbReference type="ARBA" id="ARBA00022475"/>
    </source>
</evidence>
<evidence type="ECO:0000259" key="11">
    <source>
        <dbReference type="PROSITE" id="PS50893"/>
    </source>
</evidence>
<keyword evidence="8" id="KW-0472">Membrane</keyword>
<evidence type="ECO:0000256" key="3">
    <source>
        <dbReference type="ARBA" id="ARBA00022496"/>
    </source>
</evidence>
<dbReference type="OrthoDB" id="7838608at2"/>
<keyword evidence="7" id="KW-0406">Ion transport</keyword>
<feature type="domain" description="ABC transporter" evidence="11">
    <location>
        <begin position="4"/>
        <end position="234"/>
    </location>
</feature>
<keyword evidence="5 12" id="KW-0067">ATP-binding</keyword>
<keyword evidence="1" id="KW-0813">Transport</keyword>
<name>A0A2T0LTS4_9PSEU</name>
<dbReference type="PROSITE" id="PS50893">
    <property type="entry name" value="ABC_TRANSPORTER_2"/>
    <property type="match status" value="1"/>
</dbReference>
<evidence type="ECO:0000256" key="4">
    <source>
        <dbReference type="ARBA" id="ARBA00022741"/>
    </source>
</evidence>
<dbReference type="InterPro" id="IPR008995">
    <property type="entry name" value="Mo/tungstate-bd_C_term_dom"/>
</dbReference>
<evidence type="ECO:0000256" key="6">
    <source>
        <dbReference type="ARBA" id="ARBA00023004"/>
    </source>
</evidence>
<dbReference type="GO" id="GO:0016887">
    <property type="term" value="F:ATP hydrolysis activity"/>
    <property type="evidence" value="ECO:0007669"/>
    <property type="project" value="InterPro"/>
</dbReference>
<dbReference type="EMBL" id="PVNH01000006">
    <property type="protein sequence ID" value="PRX47148.1"/>
    <property type="molecule type" value="Genomic_DNA"/>
</dbReference>
<dbReference type="SUPFAM" id="SSF50331">
    <property type="entry name" value="MOP-like"/>
    <property type="match status" value="1"/>
</dbReference>
<keyword evidence="4" id="KW-0547">Nucleotide-binding</keyword>
<dbReference type="InterPro" id="IPR027417">
    <property type="entry name" value="P-loop_NTPase"/>
</dbReference>
<keyword evidence="6" id="KW-0408">Iron</keyword>
<dbReference type="Proteomes" id="UP000238362">
    <property type="component" value="Unassembled WGS sequence"/>
</dbReference>
<evidence type="ECO:0000313" key="12">
    <source>
        <dbReference type="EMBL" id="PRX47148.1"/>
    </source>
</evidence>
<dbReference type="Gene3D" id="3.40.50.300">
    <property type="entry name" value="P-loop containing nucleotide triphosphate hydrolases"/>
    <property type="match status" value="1"/>
</dbReference>
<feature type="compositionally biased region" description="Gly residues" evidence="10">
    <location>
        <begin position="362"/>
        <end position="373"/>
    </location>
</feature>
<evidence type="ECO:0000256" key="1">
    <source>
        <dbReference type="ARBA" id="ARBA00022448"/>
    </source>
</evidence>
<dbReference type="InterPro" id="IPR003593">
    <property type="entry name" value="AAA+_ATPase"/>
</dbReference>
<dbReference type="Pfam" id="PF08402">
    <property type="entry name" value="TOBE_2"/>
    <property type="match status" value="1"/>
</dbReference>
<evidence type="ECO:0000256" key="5">
    <source>
        <dbReference type="ARBA" id="ARBA00022840"/>
    </source>
</evidence>
<dbReference type="GO" id="GO:0005524">
    <property type="term" value="F:ATP binding"/>
    <property type="evidence" value="ECO:0007669"/>
    <property type="project" value="UniProtKB-KW"/>
</dbReference>
<dbReference type="FunFam" id="3.40.50.300:FF:000425">
    <property type="entry name" value="Probable ABC transporter, ATP-binding subunit"/>
    <property type="match status" value="1"/>
</dbReference>
<evidence type="ECO:0000256" key="7">
    <source>
        <dbReference type="ARBA" id="ARBA00023065"/>
    </source>
</evidence>
<comment type="caution">
    <text evidence="12">The sequence shown here is derived from an EMBL/GenBank/DDBJ whole genome shotgun (WGS) entry which is preliminary data.</text>
</comment>
<dbReference type="InterPro" id="IPR013611">
    <property type="entry name" value="Transp-assoc_OB_typ2"/>
</dbReference>
<dbReference type="SUPFAM" id="SSF52540">
    <property type="entry name" value="P-loop containing nucleoside triphosphate hydrolases"/>
    <property type="match status" value="1"/>
</dbReference>
<dbReference type="RefSeq" id="WP_106179676.1">
    <property type="nucleotide sequence ID" value="NZ_PVNH01000006.1"/>
</dbReference>
<evidence type="ECO:0000256" key="8">
    <source>
        <dbReference type="ARBA" id="ARBA00023136"/>
    </source>
</evidence>
<keyword evidence="13" id="KW-1185">Reference proteome</keyword>
<gene>
    <name evidence="12" type="ORF">B0I33_106247</name>
</gene>
<organism evidence="12 13">
    <name type="scientific">Prauserella shujinwangii</name>
    <dbReference type="NCBI Taxonomy" id="1453103"/>
    <lineage>
        <taxon>Bacteria</taxon>
        <taxon>Bacillati</taxon>
        <taxon>Actinomycetota</taxon>
        <taxon>Actinomycetes</taxon>
        <taxon>Pseudonocardiales</taxon>
        <taxon>Pseudonocardiaceae</taxon>
        <taxon>Prauserella</taxon>
    </lineage>
</organism>
<keyword evidence="2" id="KW-1003">Cell membrane</keyword>
<proteinExistence type="predicted"/>